<dbReference type="EMBL" id="UOEA01000025">
    <property type="protein sequence ID" value="VAV82700.1"/>
    <property type="molecule type" value="Genomic_DNA"/>
</dbReference>
<sequence length="194" mass="22505">MTRKYSAVTRRKTGFKEQRPVFVIATDGTKTEPRYFDQFKTTKKVSIQYVRDTNLPKIFRRLNTYCHEHGVKPKEDNVWLVIDKDTKSTNHLNEIAADCKKKGYDLAVSNPCFEYWLYLHLAEHKPFASASSCIRALTRKLGTYDKAKYDLARFKPDIDSAVKKAQRNDSGNSHSWPKDTGTHVYKLVKKLPEI</sequence>
<protein>
    <recommendedName>
        <fullName evidence="2">RloB-like protein</fullName>
    </recommendedName>
</protein>
<accession>A0A3B0QLU8</accession>
<reference evidence="1" key="1">
    <citation type="submission" date="2018-06" db="EMBL/GenBank/DDBJ databases">
        <authorList>
            <person name="Zhirakovskaya E."/>
        </authorList>
    </citation>
    <scope>NUCLEOTIDE SEQUENCE</scope>
</reference>
<evidence type="ECO:0000313" key="1">
    <source>
        <dbReference type="EMBL" id="VAV82700.1"/>
    </source>
</evidence>
<organism evidence="1">
    <name type="scientific">hydrothermal vent metagenome</name>
    <dbReference type="NCBI Taxonomy" id="652676"/>
    <lineage>
        <taxon>unclassified sequences</taxon>
        <taxon>metagenomes</taxon>
        <taxon>ecological metagenomes</taxon>
    </lineage>
</organism>
<dbReference type="InterPro" id="IPR025591">
    <property type="entry name" value="RloB"/>
</dbReference>
<dbReference type="Pfam" id="PF13707">
    <property type="entry name" value="RloB"/>
    <property type="match status" value="1"/>
</dbReference>
<proteinExistence type="predicted"/>
<gene>
    <name evidence="1" type="ORF">MNBD_DELTA01-503</name>
</gene>
<evidence type="ECO:0008006" key="2">
    <source>
        <dbReference type="Google" id="ProtNLM"/>
    </source>
</evidence>
<name>A0A3B0QLU8_9ZZZZ</name>
<dbReference type="AlphaFoldDB" id="A0A3B0QLU8"/>